<dbReference type="HAMAP" id="MF_00238">
    <property type="entry name" value="Cytidyl_kinase_type1"/>
    <property type="match status" value="1"/>
</dbReference>
<dbReference type="GO" id="GO:0005524">
    <property type="term" value="F:ATP binding"/>
    <property type="evidence" value="ECO:0007669"/>
    <property type="project" value="UniProtKB-UniRule"/>
</dbReference>
<evidence type="ECO:0000259" key="9">
    <source>
        <dbReference type="Pfam" id="PF02224"/>
    </source>
</evidence>
<dbReference type="GO" id="GO:0005737">
    <property type="term" value="C:cytoplasm"/>
    <property type="evidence" value="ECO:0007669"/>
    <property type="project" value="UniProtKB-SubCell"/>
</dbReference>
<keyword evidence="11" id="KW-1185">Reference proteome</keyword>
<dbReference type="EMBL" id="AQQV01000001">
    <property type="protein sequence ID" value="ORE88277.1"/>
    <property type="molecule type" value="Genomic_DNA"/>
</dbReference>
<evidence type="ECO:0000256" key="7">
    <source>
        <dbReference type="ARBA" id="ARBA00048478"/>
    </source>
</evidence>
<evidence type="ECO:0000256" key="1">
    <source>
        <dbReference type="ARBA" id="ARBA00009427"/>
    </source>
</evidence>
<keyword evidence="3 8" id="KW-0547">Nucleotide-binding</keyword>
<comment type="catalytic activity">
    <reaction evidence="7 8">
        <text>CMP + ATP = CDP + ADP</text>
        <dbReference type="Rhea" id="RHEA:11600"/>
        <dbReference type="ChEBI" id="CHEBI:30616"/>
        <dbReference type="ChEBI" id="CHEBI:58069"/>
        <dbReference type="ChEBI" id="CHEBI:60377"/>
        <dbReference type="ChEBI" id="CHEBI:456216"/>
        <dbReference type="EC" id="2.7.4.25"/>
    </reaction>
</comment>
<dbReference type="CDD" id="cd02020">
    <property type="entry name" value="CMPK"/>
    <property type="match status" value="1"/>
</dbReference>
<dbReference type="Pfam" id="PF02224">
    <property type="entry name" value="Cytidylate_kin"/>
    <property type="match status" value="1"/>
</dbReference>
<proteinExistence type="inferred from homology"/>
<dbReference type="InterPro" id="IPR003136">
    <property type="entry name" value="Cytidylate_kin"/>
</dbReference>
<dbReference type="SUPFAM" id="SSF52540">
    <property type="entry name" value="P-loop containing nucleoside triphosphate hydrolases"/>
    <property type="match status" value="1"/>
</dbReference>
<dbReference type="Gene3D" id="3.40.50.300">
    <property type="entry name" value="P-loop containing nucleotide triphosphate hydrolases"/>
    <property type="match status" value="1"/>
</dbReference>
<organism evidence="10 11">
    <name type="scientific">Oceanococcus atlanticus</name>
    <dbReference type="NCBI Taxonomy" id="1317117"/>
    <lineage>
        <taxon>Bacteria</taxon>
        <taxon>Pseudomonadati</taxon>
        <taxon>Pseudomonadota</taxon>
        <taxon>Gammaproteobacteria</taxon>
        <taxon>Chromatiales</taxon>
        <taxon>Oceanococcaceae</taxon>
        <taxon>Oceanococcus</taxon>
    </lineage>
</organism>
<keyword evidence="4 8" id="KW-0418">Kinase</keyword>
<evidence type="ECO:0000256" key="5">
    <source>
        <dbReference type="ARBA" id="ARBA00022840"/>
    </source>
</evidence>
<dbReference type="NCBIfam" id="TIGR00017">
    <property type="entry name" value="cmk"/>
    <property type="match status" value="1"/>
</dbReference>
<evidence type="ECO:0000256" key="8">
    <source>
        <dbReference type="HAMAP-Rule" id="MF_00238"/>
    </source>
</evidence>
<reference evidence="10 11" key="1">
    <citation type="submission" date="2013-04" db="EMBL/GenBank/DDBJ databases">
        <title>Oceanococcus atlanticus 22II-S10r2 Genome Sequencing.</title>
        <authorList>
            <person name="Lai Q."/>
            <person name="Li G."/>
            <person name="Shao Z."/>
        </authorList>
    </citation>
    <scope>NUCLEOTIDE SEQUENCE [LARGE SCALE GENOMIC DNA]</scope>
    <source>
        <strain evidence="10 11">22II-S10r2</strain>
    </source>
</reference>
<comment type="similarity">
    <text evidence="1 8">Belongs to the cytidylate kinase family. Type 1 subfamily.</text>
</comment>
<dbReference type="STRING" id="1317117.ATO7_00340"/>
<evidence type="ECO:0000256" key="3">
    <source>
        <dbReference type="ARBA" id="ARBA00022741"/>
    </source>
</evidence>
<feature type="domain" description="Cytidylate kinase" evidence="9">
    <location>
        <begin position="6"/>
        <end position="214"/>
    </location>
</feature>
<dbReference type="GO" id="GO:0036431">
    <property type="term" value="F:dCMP kinase activity"/>
    <property type="evidence" value="ECO:0007669"/>
    <property type="project" value="InterPro"/>
</dbReference>
<feature type="binding site" evidence="8">
    <location>
        <begin position="10"/>
        <end position="18"/>
    </location>
    <ligand>
        <name>ATP</name>
        <dbReference type="ChEBI" id="CHEBI:30616"/>
    </ligand>
</feature>
<comment type="catalytic activity">
    <reaction evidence="6 8">
        <text>dCMP + ATP = dCDP + ADP</text>
        <dbReference type="Rhea" id="RHEA:25094"/>
        <dbReference type="ChEBI" id="CHEBI:30616"/>
        <dbReference type="ChEBI" id="CHEBI:57566"/>
        <dbReference type="ChEBI" id="CHEBI:58593"/>
        <dbReference type="ChEBI" id="CHEBI:456216"/>
        <dbReference type="EC" id="2.7.4.25"/>
    </reaction>
</comment>
<protein>
    <recommendedName>
        <fullName evidence="8">Cytidylate kinase</fullName>
        <shortName evidence="8">CK</shortName>
        <ecNumber evidence="8">2.7.4.25</ecNumber>
    </recommendedName>
    <alternativeName>
        <fullName evidence="8">Cytidine monophosphate kinase</fullName>
        <shortName evidence="8">CMP kinase</shortName>
    </alternativeName>
</protein>
<evidence type="ECO:0000256" key="4">
    <source>
        <dbReference type="ARBA" id="ARBA00022777"/>
    </source>
</evidence>
<dbReference type="GO" id="GO:0006220">
    <property type="term" value="P:pyrimidine nucleotide metabolic process"/>
    <property type="evidence" value="ECO:0007669"/>
    <property type="project" value="UniProtKB-UniRule"/>
</dbReference>
<keyword evidence="2 8" id="KW-0808">Transferase</keyword>
<evidence type="ECO:0000256" key="6">
    <source>
        <dbReference type="ARBA" id="ARBA00047615"/>
    </source>
</evidence>
<name>A0A1Y1SF40_9GAMM</name>
<dbReference type="InterPro" id="IPR011994">
    <property type="entry name" value="Cytidylate_kinase_dom"/>
</dbReference>
<keyword evidence="5 8" id="KW-0067">ATP-binding</keyword>
<dbReference type="AlphaFoldDB" id="A0A1Y1SF40"/>
<comment type="subcellular location">
    <subcellularLocation>
        <location evidence="8">Cytoplasm</location>
    </subcellularLocation>
</comment>
<dbReference type="RefSeq" id="WP_083558934.1">
    <property type="nucleotide sequence ID" value="NZ_AQQV01000001.1"/>
</dbReference>
<accession>A0A1Y1SF40</accession>
<evidence type="ECO:0000256" key="2">
    <source>
        <dbReference type="ARBA" id="ARBA00022679"/>
    </source>
</evidence>
<evidence type="ECO:0000313" key="10">
    <source>
        <dbReference type="EMBL" id="ORE88277.1"/>
    </source>
</evidence>
<comment type="caution">
    <text evidence="10">The sequence shown here is derived from an EMBL/GenBank/DDBJ whole genome shotgun (WGS) entry which is preliminary data.</text>
</comment>
<dbReference type="Proteomes" id="UP000192342">
    <property type="component" value="Unassembled WGS sequence"/>
</dbReference>
<keyword evidence="8" id="KW-0963">Cytoplasm</keyword>
<dbReference type="InterPro" id="IPR027417">
    <property type="entry name" value="P-loop_NTPase"/>
</dbReference>
<sequence>MNVPVITVDGPGGAGKGTLCRGLARALGWHYLDSGALYRLLGLRAHQLGVPAEQAAALARELDVSFPVESNEVYLAGEPVAARIRTEEVGDMASKVAVRDDVRQALLARQRDFARAPGLIADGRDMGTVVFADAPLKVFLDASAEVRARRREKELLDAGKSAIFEKIFREICERDRRDRERSVAPLRPAQDAQVLDSSGLNAAEVLDTVMQWARQRNLTD</sequence>
<dbReference type="EC" id="2.7.4.25" evidence="8"/>
<evidence type="ECO:0000313" key="11">
    <source>
        <dbReference type="Proteomes" id="UP000192342"/>
    </source>
</evidence>
<dbReference type="OrthoDB" id="9807434at2"/>
<gene>
    <name evidence="8 10" type="primary">cmk</name>
    <name evidence="10" type="ORF">ATO7_00340</name>
</gene>
<dbReference type="GO" id="GO:0036430">
    <property type="term" value="F:CMP kinase activity"/>
    <property type="evidence" value="ECO:0007669"/>
    <property type="project" value="RHEA"/>
</dbReference>